<reference evidence="2" key="1">
    <citation type="journal article" date="2014" name="Genome Biol. Evol.">
        <title>Pangenome evidence for extensive interdomain horizontal transfer affecting lineage core and shell genes in uncultured planktonic thaumarchaeota and euryarchaeota.</title>
        <authorList>
            <person name="Deschamps P."/>
            <person name="Zivanovic Y."/>
            <person name="Moreira D."/>
            <person name="Rodriguez-Valera F."/>
            <person name="Lopez-Garcia P."/>
        </authorList>
    </citation>
    <scope>NUCLEOTIDE SEQUENCE</scope>
</reference>
<proteinExistence type="predicted"/>
<name>A0A075FTE4_9ARCH</name>
<accession>A0A075FTE4</accession>
<keyword evidence="1" id="KW-1133">Transmembrane helix</keyword>
<protein>
    <submittedName>
        <fullName evidence="2">Uncharacterized protein</fullName>
    </submittedName>
</protein>
<feature type="transmembrane region" description="Helical" evidence="1">
    <location>
        <begin position="71"/>
        <end position="92"/>
    </location>
</feature>
<feature type="transmembrane region" description="Helical" evidence="1">
    <location>
        <begin position="104"/>
        <end position="124"/>
    </location>
</feature>
<keyword evidence="1" id="KW-0812">Transmembrane</keyword>
<evidence type="ECO:0000256" key="1">
    <source>
        <dbReference type="SAM" id="Phobius"/>
    </source>
</evidence>
<keyword evidence="1" id="KW-0472">Membrane</keyword>
<feature type="transmembrane region" description="Helical" evidence="1">
    <location>
        <begin position="45"/>
        <end position="64"/>
    </location>
</feature>
<evidence type="ECO:0000313" key="2">
    <source>
        <dbReference type="EMBL" id="AIE92746.1"/>
    </source>
</evidence>
<sequence>MAIKAALILTGIAIALLIVYGADVSVSMGNDAKEGFLPLNDMQRGIGLGGPALILPIIAFFISLKEPSKGLGIMIIIAGILIIIGGIAVVANPSPSSESSDRDPIGSVVMLFAPALIQIAVGIIKIKKS</sequence>
<dbReference type="EMBL" id="KF900375">
    <property type="protein sequence ID" value="AIE92746.1"/>
    <property type="molecule type" value="Genomic_DNA"/>
</dbReference>
<dbReference type="AlphaFoldDB" id="A0A075FTE4"/>
<organism evidence="2">
    <name type="scientific">uncultured marine thaumarchaeote AD1000_26_G12</name>
    <dbReference type="NCBI Taxonomy" id="1455904"/>
    <lineage>
        <taxon>Archaea</taxon>
        <taxon>Nitrososphaerota</taxon>
        <taxon>environmental samples</taxon>
    </lineage>
</organism>